<organism evidence="1 2">
    <name type="scientific">Sphingobacterium detergens</name>
    <dbReference type="NCBI Taxonomy" id="1145106"/>
    <lineage>
        <taxon>Bacteria</taxon>
        <taxon>Pseudomonadati</taxon>
        <taxon>Bacteroidota</taxon>
        <taxon>Sphingobacteriia</taxon>
        <taxon>Sphingobacteriales</taxon>
        <taxon>Sphingobacteriaceae</taxon>
        <taxon>Sphingobacterium</taxon>
    </lineage>
</organism>
<dbReference type="SUPFAM" id="SSF56784">
    <property type="entry name" value="HAD-like"/>
    <property type="match status" value="1"/>
</dbReference>
<dbReference type="AlphaFoldDB" id="A0A420ARE2"/>
<evidence type="ECO:0000313" key="1">
    <source>
        <dbReference type="EMBL" id="RKE47032.1"/>
    </source>
</evidence>
<dbReference type="SFLD" id="SFLDG01129">
    <property type="entry name" value="C1.5:_HAD__Beta-PGM__Phosphata"/>
    <property type="match status" value="1"/>
</dbReference>
<dbReference type="Pfam" id="PF13419">
    <property type="entry name" value="HAD_2"/>
    <property type="match status" value="1"/>
</dbReference>
<dbReference type="GO" id="GO:0005829">
    <property type="term" value="C:cytosol"/>
    <property type="evidence" value="ECO:0007669"/>
    <property type="project" value="TreeGrafter"/>
</dbReference>
<dbReference type="FunFam" id="3.40.50.1000:FF:000022">
    <property type="entry name" value="Phosphoglycolate phosphatase"/>
    <property type="match status" value="1"/>
</dbReference>
<dbReference type="Proteomes" id="UP000286246">
    <property type="component" value="Unassembled WGS sequence"/>
</dbReference>
<dbReference type="InterPro" id="IPR006439">
    <property type="entry name" value="HAD-SF_hydro_IA"/>
</dbReference>
<dbReference type="NCBIfam" id="TIGR01549">
    <property type="entry name" value="HAD-SF-IA-v1"/>
    <property type="match status" value="1"/>
</dbReference>
<dbReference type="Gene3D" id="1.10.150.240">
    <property type="entry name" value="Putative phosphatase, domain 2"/>
    <property type="match status" value="1"/>
</dbReference>
<dbReference type="Gene3D" id="3.40.50.1000">
    <property type="entry name" value="HAD superfamily/HAD-like"/>
    <property type="match status" value="1"/>
</dbReference>
<dbReference type="OrthoDB" id="9807630at2"/>
<dbReference type="InterPro" id="IPR023198">
    <property type="entry name" value="PGP-like_dom2"/>
</dbReference>
<comment type="caution">
    <text evidence="1">The sequence shown here is derived from an EMBL/GenBank/DDBJ whole genome shotgun (WGS) entry which is preliminary data.</text>
</comment>
<dbReference type="EMBL" id="RAPY01000004">
    <property type="protein sequence ID" value="RKE47032.1"/>
    <property type="molecule type" value="Genomic_DNA"/>
</dbReference>
<evidence type="ECO:0000313" key="2">
    <source>
        <dbReference type="Proteomes" id="UP000286246"/>
    </source>
</evidence>
<gene>
    <name evidence="1" type="ORF">DFQ12_4191</name>
</gene>
<dbReference type="GO" id="GO:0004713">
    <property type="term" value="F:protein tyrosine kinase activity"/>
    <property type="evidence" value="ECO:0007669"/>
    <property type="project" value="TreeGrafter"/>
</dbReference>
<sequence length="217" mass="24454">MKSYKHILFDLDGTLTDPAEGITKCIAYALEAKGVHTPDLNSLKPLIGPPLKDTFMHTYGFDEKEALACVDKYRERFATQGLYENLLFDGIPKLLEGLKSKDYKVYLATSKPEIFAHKILQHFAIDSYFDFAGGSALDDSRPTKTSVIQYVLDKARLTDPQHCIMIGDRKHDLIGARETGMDAIAVLYGYGSEEELMKEKPTYLLHSVDDLMEFFDA</sequence>
<dbReference type="PANTHER" id="PTHR43434:SF20">
    <property type="entry name" value="5'-NUCLEOTIDASE"/>
    <property type="match status" value="1"/>
</dbReference>
<dbReference type="SFLD" id="SFLDS00003">
    <property type="entry name" value="Haloacid_Dehalogenase"/>
    <property type="match status" value="1"/>
</dbReference>
<accession>A0A420ARE2</accession>
<dbReference type="InterPro" id="IPR041492">
    <property type="entry name" value="HAD_2"/>
</dbReference>
<name>A0A420ARE2_SPHD1</name>
<protein>
    <submittedName>
        <fullName evidence="1">Phosphoglycolate phosphatase</fullName>
    </submittedName>
</protein>
<dbReference type="SFLD" id="SFLDG01135">
    <property type="entry name" value="C1.5.6:_HAD__Beta-PGM__Phospha"/>
    <property type="match status" value="1"/>
</dbReference>
<dbReference type="InterPro" id="IPR023214">
    <property type="entry name" value="HAD_sf"/>
</dbReference>
<dbReference type="InterPro" id="IPR036412">
    <property type="entry name" value="HAD-like_sf"/>
</dbReference>
<keyword evidence="2" id="KW-1185">Reference proteome</keyword>
<proteinExistence type="predicted"/>
<dbReference type="CDD" id="cd04302">
    <property type="entry name" value="HAD_5NT"/>
    <property type="match status" value="1"/>
</dbReference>
<dbReference type="InterPro" id="IPR050155">
    <property type="entry name" value="HAD-like_hydrolase_sf"/>
</dbReference>
<reference evidence="1 2" key="1">
    <citation type="submission" date="2018-09" db="EMBL/GenBank/DDBJ databases">
        <title>Genomic Encyclopedia of Type Strains, Phase III (KMG-III): the genomes of soil and plant-associated and newly described type strains.</title>
        <authorList>
            <person name="Whitman W."/>
        </authorList>
    </citation>
    <scope>NUCLEOTIDE SEQUENCE [LARGE SCALE GENOMIC DNA]</scope>
    <source>
        <strain evidence="1 2">CECT 7938</strain>
    </source>
</reference>
<dbReference type="PANTHER" id="PTHR43434">
    <property type="entry name" value="PHOSPHOGLYCOLATE PHOSPHATASE"/>
    <property type="match status" value="1"/>
</dbReference>
<dbReference type="RefSeq" id="WP_120260857.1">
    <property type="nucleotide sequence ID" value="NZ_RAPY01000004.1"/>
</dbReference>